<dbReference type="InterPro" id="IPR036415">
    <property type="entry name" value="Lamin_tail_dom_sf"/>
</dbReference>
<dbReference type="Pfam" id="PF00932">
    <property type="entry name" value="LTD"/>
    <property type="match status" value="1"/>
</dbReference>
<evidence type="ECO:0000259" key="2">
    <source>
        <dbReference type="PROSITE" id="PS51841"/>
    </source>
</evidence>
<feature type="domain" description="LTD" evidence="2">
    <location>
        <begin position="123"/>
        <end position="246"/>
    </location>
</feature>
<reference evidence="3" key="1">
    <citation type="journal article" date="2021" name="PeerJ">
        <title>Extensive microbial diversity within the chicken gut microbiome revealed by metagenomics and culture.</title>
        <authorList>
            <person name="Gilroy R."/>
            <person name="Ravi A."/>
            <person name="Getino M."/>
            <person name="Pursley I."/>
            <person name="Horton D.L."/>
            <person name="Alikhan N.F."/>
            <person name="Baker D."/>
            <person name="Gharbi K."/>
            <person name="Hall N."/>
            <person name="Watson M."/>
            <person name="Adriaenssens E.M."/>
            <person name="Foster-Nyarko E."/>
            <person name="Jarju S."/>
            <person name="Secka A."/>
            <person name="Antonio M."/>
            <person name="Oren A."/>
            <person name="Chaudhuri R.R."/>
            <person name="La Ragione R."/>
            <person name="Hildebrand F."/>
            <person name="Pallen M.J."/>
        </authorList>
    </citation>
    <scope>NUCLEOTIDE SEQUENCE</scope>
    <source>
        <strain evidence="3">6966</strain>
    </source>
</reference>
<dbReference type="InterPro" id="IPR001322">
    <property type="entry name" value="Lamin_tail_dom"/>
</dbReference>
<dbReference type="SUPFAM" id="SSF74853">
    <property type="entry name" value="Lamin A/C globular tail domain"/>
    <property type="match status" value="1"/>
</dbReference>
<evidence type="ECO:0000313" key="3">
    <source>
        <dbReference type="EMBL" id="HJF72182.1"/>
    </source>
</evidence>
<evidence type="ECO:0000256" key="1">
    <source>
        <dbReference type="SAM" id="SignalP"/>
    </source>
</evidence>
<gene>
    <name evidence="3" type="ORF">K8V05_15640</name>
</gene>
<dbReference type="PROSITE" id="PS51841">
    <property type="entry name" value="LTD"/>
    <property type="match status" value="1"/>
</dbReference>
<comment type="caution">
    <text evidence="3">The sequence shown here is derived from an EMBL/GenBank/DDBJ whole genome shotgun (WGS) entry which is preliminary data.</text>
</comment>
<name>A0A921H8M5_9BACT</name>
<reference evidence="3" key="2">
    <citation type="submission" date="2021-09" db="EMBL/GenBank/DDBJ databases">
        <authorList>
            <person name="Gilroy R."/>
        </authorList>
    </citation>
    <scope>NUCLEOTIDE SEQUENCE</scope>
    <source>
        <strain evidence="3">6966</strain>
    </source>
</reference>
<proteinExistence type="predicted"/>
<accession>A0A921H8M5</accession>
<evidence type="ECO:0000313" key="4">
    <source>
        <dbReference type="Proteomes" id="UP000742098"/>
    </source>
</evidence>
<dbReference type="Proteomes" id="UP000742098">
    <property type="component" value="Unassembled WGS sequence"/>
</dbReference>
<keyword evidence="1" id="KW-0732">Signal</keyword>
<dbReference type="AlphaFoldDB" id="A0A921H8M5"/>
<feature type="chain" id="PRO_5037111338" evidence="1">
    <location>
        <begin position="20"/>
        <end position="278"/>
    </location>
</feature>
<feature type="signal peptide" evidence="1">
    <location>
        <begin position="1"/>
        <end position="19"/>
    </location>
</feature>
<organism evidence="3 4">
    <name type="scientific">Butyricimonas virosa</name>
    <dbReference type="NCBI Taxonomy" id="544645"/>
    <lineage>
        <taxon>Bacteria</taxon>
        <taxon>Pseudomonadati</taxon>
        <taxon>Bacteroidota</taxon>
        <taxon>Bacteroidia</taxon>
        <taxon>Bacteroidales</taxon>
        <taxon>Odoribacteraceae</taxon>
        <taxon>Butyricimonas</taxon>
    </lineage>
</organism>
<sequence>MKKLTLFAAILTLGFTACVEDKPYEGPASISNITYSPTTVTPDDDVTVTATITDLQSVTSAKLQYKVGNGNYTAVNMTADKSTYTGIIPKQADKAEVTFYVEAVNEAGITGKSQEKKYTVGAEPIDYTQLVLNELNSSGSDAEKYIELYNNSNVKIDLEGVTINKDEELTWTGKSGQTIAPQGYFVILGAKGTTPNGFNSGFSGKKSVLIELFAPDGSLLDKFQRGEKGSAWGDQTLTDVTKTATPSFSRCPNGNGEWKLAESTQGTKNPDTGVNIPD</sequence>
<protein>
    <submittedName>
        <fullName evidence="3">Lamin tail domain-containing protein</fullName>
    </submittedName>
</protein>
<dbReference type="PROSITE" id="PS51257">
    <property type="entry name" value="PROKAR_LIPOPROTEIN"/>
    <property type="match status" value="1"/>
</dbReference>
<dbReference type="Gene3D" id="2.60.40.1260">
    <property type="entry name" value="Lamin Tail domain"/>
    <property type="match status" value="1"/>
</dbReference>
<dbReference type="EMBL" id="DYVS01000296">
    <property type="protein sequence ID" value="HJF72182.1"/>
    <property type="molecule type" value="Genomic_DNA"/>
</dbReference>